<keyword evidence="2" id="KW-1185">Reference proteome</keyword>
<organism evidence="1 2">
    <name type="scientific">Roseibium album</name>
    <dbReference type="NCBI Taxonomy" id="311410"/>
    <lineage>
        <taxon>Bacteria</taxon>
        <taxon>Pseudomonadati</taxon>
        <taxon>Pseudomonadota</taxon>
        <taxon>Alphaproteobacteria</taxon>
        <taxon>Hyphomicrobiales</taxon>
        <taxon>Stappiaceae</taxon>
        <taxon>Roseibium</taxon>
    </lineage>
</organism>
<evidence type="ECO:0000313" key="1">
    <source>
        <dbReference type="EMBL" id="CTQ67976.1"/>
    </source>
</evidence>
<sequence>MQSVLRNMPLVAALPRQRAQTKVETVLETARIDREKRNQQCCCQLKRLAKQFKAVLVPLGDEVD</sequence>
<dbReference type="Proteomes" id="UP000049983">
    <property type="component" value="Unassembled WGS sequence"/>
</dbReference>
<reference evidence="2" key="1">
    <citation type="submission" date="2015-07" db="EMBL/GenBank/DDBJ databases">
        <authorList>
            <person name="Rodrigo-Torres Lidia"/>
            <person name="Arahal R.David."/>
        </authorList>
    </citation>
    <scope>NUCLEOTIDE SEQUENCE [LARGE SCALE GENOMIC DNA]</scope>
    <source>
        <strain evidence="2">CECT 5096</strain>
    </source>
</reference>
<dbReference type="EMBL" id="CXWC01000003">
    <property type="protein sequence ID" value="CTQ67976.1"/>
    <property type="molecule type" value="Genomic_DNA"/>
</dbReference>
<evidence type="ECO:0000313" key="2">
    <source>
        <dbReference type="Proteomes" id="UP000049983"/>
    </source>
</evidence>
<gene>
    <name evidence="1" type="ORF">LA5096_01631</name>
</gene>
<dbReference type="STRING" id="311410.LA5095_04652"/>
<proteinExistence type="predicted"/>
<dbReference type="AlphaFoldDB" id="A0A0M6ZIQ8"/>
<protein>
    <submittedName>
        <fullName evidence="1">Uncharacterized protein</fullName>
    </submittedName>
</protein>
<accession>A0A0M6ZIQ8</accession>
<name>A0A0M6ZIQ8_9HYPH</name>